<dbReference type="InterPro" id="IPR015915">
    <property type="entry name" value="Kelch-typ_b-propeller"/>
</dbReference>
<sequence length="451" mass="50351">MRFFFVTLCTYLILVFCFVKGNPTSRRYQDGAIIDNKLYVFGGRRTSNPLILNETADMNELWILNLNQSFDVSTPPWIRGPSTNAPRVAYHTANVGGAENELLIIYGGETPDLISSSSYAVFDTKSQKWSTPNFTNTSELVRRQKHTGVTNFNDSTIIFYGGKRYDNYSSTPQLVDELFLVNMSTDIWSTYNLPVSPDSRELHTSTLLSDGKMYVIGGILNNANNKLAKMDLIPVFDLKTNQWTRVPANGSVIPSERYYHKAVGTWDNKIIIFGGAMNTTSFFNDLYVLDTTTNPYIWTNIITKGVIPSARSAHTMVMAGTNLIITFGKHADELKVDFPNNTLVLDTTSYTWQTTYTPNKLELTTPPKPNIINTTTSYSPIPSSNSSSDSGSSKLALIVGAAASILCAILFSAGLFFFLNWKKQRNLLNNDNNYNDTNHEQIKIEISAPSI</sequence>
<feature type="signal peptide" evidence="4">
    <location>
        <begin position="1"/>
        <end position="21"/>
    </location>
</feature>
<evidence type="ECO:0000313" key="6">
    <source>
        <dbReference type="Proteomes" id="UP000789508"/>
    </source>
</evidence>
<dbReference type="SUPFAM" id="SSF117281">
    <property type="entry name" value="Kelch motif"/>
    <property type="match status" value="1"/>
</dbReference>
<dbReference type="Proteomes" id="UP000789508">
    <property type="component" value="Unassembled WGS sequence"/>
</dbReference>
<keyword evidence="3" id="KW-0472">Membrane</keyword>
<keyword evidence="1" id="KW-0880">Kelch repeat</keyword>
<accession>A0A9N9B448</accession>
<comment type="caution">
    <text evidence="5">The sequence shown here is derived from an EMBL/GenBank/DDBJ whole genome shotgun (WGS) entry which is preliminary data.</text>
</comment>
<feature type="chain" id="PRO_5040190937" evidence="4">
    <location>
        <begin position="22"/>
        <end position="451"/>
    </location>
</feature>
<dbReference type="OrthoDB" id="432528at2759"/>
<proteinExistence type="predicted"/>
<protein>
    <submittedName>
        <fullName evidence="5">2458_t:CDS:1</fullName>
    </submittedName>
</protein>
<dbReference type="PANTHER" id="PTHR46093:SF18">
    <property type="entry name" value="FIBRONECTIN TYPE-III DOMAIN-CONTAINING PROTEIN"/>
    <property type="match status" value="1"/>
</dbReference>
<evidence type="ECO:0000256" key="4">
    <source>
        <dbReference type="SAM" id="SignalP"/>
    </source>
</evidence>
<reference evidence="5" key="1">
    <citation type="submission" date="2021-06" db="EMBL/GenBank/DDBJ databases">
        <authorList>
            <person name="Kallberg Y."/>
            <person name="Tangrot J."/>
            <person name="Rosling A."/>
        </authorList>
    </citation>
    <scope>NUCLEOTIDE SEQUENCE</scope>
    <source>
        <strain evidence="5">FL130A</strain>
    </source>
</reference>
<organism evidence="5 6">
    <name type="scientific">Ambispora leptoticha</name>
    <dbReference type="NCBI Taxonomy" id="144679"/>
    <lineage>
        <taxon>Eukaryota</taxon>
        <taxon>Fungi</taxon>
        <taxon>Fungi incertae sedis</taxon>
        <taxon>Mucoromycota</taxon>
        <taxon>Glomeromycotina</taxon>
        <taxon>Glomeromycetes</taxon>
        <taxon>Archaeosporales</taxon>
        <taxon>Ambisporaceae</taxon>
        <taxon>Ambispora</taxon>
    </lineage>
</organism>
<name>A0A9N9B448_9GLOM</name>
<evidence type="ECO:0000256" key="3">
    <source>
        <dbReference type="SAM" id="Phobius"/>
    </source>
</evidence>
<keyword evidence="4" id="KW-0732">Signal</keyword>
<evidence type="ECO:0000256" key="1">
    <source>
        <dbReference type="ARBA" id="ARBA00022441"/>
    </source>
</evidence>
<evidence type="ECO:0000313" key="5">
    <source>
        <dbReference type="EMBL" id="CAG8551840.1"/>
    </source>
</evidence>
<gene>
    <name evidence="5" type="ORF">ALEPTO_LOCUS5913</name>
</gene>
<dbReference type="AlphaFoldDB" id="A0A9N9B448"/>
<dbReference type="Gene3D" id="2.120.10.80">
    <property type="entry name" value="Kelch-type beta propeller"/>
    <property type="match status" value="2"/>
</dbReference>
<keyword evidence="6" id="KW-1185">Reference proteome</keyword>
<feature type="transmembrane region" description="Helical" evidence="3">
    <location>
        <begin position="395"/>
        <end position="419"/>
    </location>
</feature>
<keyword evidence="3" id="KW-0812">Transmembrane</keyword>
<dbReference type="EMBL" id="CAJVPS010001835">
    <property type="protein sequence ID" value="CAG8551840.1"/>
    <property type="molecule type" value="Genomic_DNA"/>
</dbReference>
<keyword evidence="3" id="KW-1133">Transmembrane helix</keyword>
<evidence type="ECO:0000256" key="2">
    <source>
        <dbReference type="ARBA" id="ARBA00022737"/>
    </source>
</evidence>
<keyword evidence="2" id="KW-0677">Repeat</keyword>
<dbReference type="PANTHER" id="PTHR46093">
    <property type="entry name" value="ACYL-COA-BINDING DOMAIN-CONTAINING PROTEIN 5"/>
    <property type="match status" value="1"/>
</dbReference>
<dbReference type="Pfam" id="PF24681">
    <property type="entry name" value="Kelch_KLHDC2_KLHL20_DRC7"/>
    <property type="match status" value="1"/>
</dbReference>